<dbReference type="RefSeq" id="WP_126630388.1">
    <property type="nucleotide sequence ID" value="NZ_BIFT01000002.1"/>
</dbReference>
<sequence length="115" mass="12998">MYLVSISNLFTVSIWASIIDFLGALLIVAYMLFALVGLLRTKDISRARIVVTDGIIAGLNFKLAGTLLRTIGLQSWHQILMFLAILMIRTILKKFFSWEQARLQQINNETPVTVN</sequence>
<keyword evidence="1" id="KW-0812">Transmembrane</keyword>
<keyword evidence="1" id="KW-0472">Membrane</keyword>
<dbReference type="Proteomes" id="UP000287171">
    <property type="component" value="Unassembled WGS sequence"/>
</dbReference>
<organism evidence="2 3">
    <name type="scientific">Dictyobacter alpinus</name>
    <dbReference type="NCBI Taxonomy" id="2014873"/>
    <lineage>
        <taxon>Bacteria</taxon>
        <taxon>Bacillati</taxon>
        <taxon>Chloroflexota</taxon>
        <taxon>Ktedonobacteria</taxon>
        <taxon>Ktedonobacterales</taxon>
        <taxon>Dictyobacteraceae</taxon>
        <taxon>Dictyobacter</taxon>
    </lineage>
</organism>
<feature type="transmembrane region" description="Helical" evidence="1">
    <location>
        <begin position="12"/>
        <end position="38"/>
    </location>
</feature>
<evidence type="ECO:0000313" key="3">
    <source>
        <dbReference type="Proteomes" id="UP000287171"/>
    </source>
</evidence>
<evidence type="ECO:0008006" key="4">
    <source>
        <dbReference type="Google" id="ProtNLM"/>
    </source>
</evidence>
<keyword evidence="1" id="KW-1133">Transmembrane helix</keyword>
<reference evidence="3" key="1">
    <citation type="submission" date="2018-12" db="EMBL/GenBank/DDBJ databases">
        <title>Tengunoibacter tsumagoiensis gen. nov., sp. nov., Dictyobacter kobayashii sp. nov., D. alpinus sp. nov., and D. joshuensis sp. nov. and description of Dictyobacteraceae fam. nov. within the order Ktedonobacterales isolated from Tengu-no-mugimeshi.</title>
        <authorList>
            <person name="Wang C.M."/>
            <person name="Zheng Y."/>
            <person name="Sakai Y."/>
            <person name="Toyoda A."/>
            <person name="Minakuchi Y."/>
            <person name="Abe K."/>
            <person name="Yokota A."/>
            <person name="Yabe S."/>
        </authorList>
    </citation>
    <scope>NUCLEOTIDE SEQUENCE [LARGE SCALE GENOMIC DNA]</scope>
    <source>
        <strain evidence="3">Uno16</strain>
    </source>
</reference>
<dbReference type="InterPro" id="IPR012427">
    <property type="entry name" value="DUF1622"/>
</dbReference>
<accession>A0A402BFZ7</accession>
<dbReference type="Pfam" id="PF07784">
    <property type="entry name" value="DUF1622"/>
    <property type="match status" value="1"/>
</dbReference>
<dbReference type="OrthoDB" id="165260at2"/>
<keyword evidence="3" id="KW-1185">Reference proteome</keyword>
<dbReference type="EMBL" id="BIFT01000002">
    <property type="protein sequence ID" value="GCE30239.1"/>
    <property type="molecule type" value="Genomic_DNA"/>
</dbReference>
<proteinExistence type="predicted"/>
<feature type="transmembrane region" description="Helical" evidence="1">
    <location>
        <begin position="50"/>
        <end position="69"/>
    </location>
</feature>
<comment type="caution">
    <text evidence="2">The sequence shown here is derived from an EMBL/GenBank/DDBJ whole genome shotgun (WGS) entry which is preliminary data.</text>
</comment>
<gene>
    <name evidence="2" type="ORF">KDA_57230</name>
</gene>
<protein>
    <recommendedName>
        <fullName evidence="4">DUF1622 domain-containing protein</fullName>
    </recommendedName>
</protein>
<evidence type="ECO:0000313" key="2">
    <source>
        <dbReference type="EMBL" id="GCE30239.1"/>
    </source>
</evidence>
<feature type="transmembrane region" description="Helical" evidence="1">
    <location>
        <begin position="75"/>
        <end position="92"/>
    </location>
</feature>
<dbReference type="AlphaFoldDB" id="A0A402BFZ7"/>
<evidence type="ECO:0000256" key="1">
    <source>
        <dbReference type="SAM" id="Phobius"/>
    </source>
</evidence>
<name>A0A402BFZ7_9CHLR</name>